<sequence>MCVRISDILWQLLKLVTSTRFAHLPIMDDAELAEIRAKRMAQLRTEQGGARGANASEAEDRMRQQNEMKNSMLSQILSQDARARLNTLQIAKPEKARQVETMLISMAQRGRIQGQLGEEQLKNILENVSSSKSQSTVSFDRRRATLDSDDELDP</sequence>
<feature type="compositionally biased region" description="Low complexity" evidence="2">
    <location>
        <begin position="129"/>
        <end position="138"/>
    </location>
</feature>
<dbReference type="PIRSF" id="PIRSF015730">
    <property type="entry name" value="TFAR19"/>
    <property type="match status" value="1"/>
</dbReference>
<dbReference type="SUPFAM" id="SSF46950">
    <property type="entry name" value="Double-stranded DNA-binding domain"/>
    <property type="match status" value="1"/>
</dbReference>
<dbReference type="InterPro" id="IPR036883">
    <property type="entry name" value="PDCD5-like_sf"/>
</dbReference>
<organism evidence="3 4">
    <name type="scientific">Cloeon dipterum</name>
    <dbReference type="NCBI Taxonomy" id="197152"/>
    <lineage>
        <taxon>Eukaryota</taxon>
        <taxon>Metazoa</taxon>
        <taxon>Ecdysozoa</taxon>
        <taxon>Arthropoda</taxon>
        <taxon>Hexapoda</taxon>
        <taxon>Insecta</taxon>
        <taxon>Pterygota</taxon>
        <taxon>Palaeoptera</taxon>
        <taxon>Ephemeroptera</taxon>
        <taxon>Pisciforma</taxon>
        <taxon>Baetidae</taxon>
        <taxon>Cloeon</taxon>
    </lineage>
</organism>
<dbReference type="GO" id="GO:0003677">
    <property type="term" value="F:DNA binding"/>
    <property type="evidence" value="ECO:0007669"/>
    <property type="project" value="InterPro"/>
</dbReference>
<dbReference type="Proteomes" id="UP000494165">
    <property type="component" value="Unassembled WGS sequence"/>
</dbReference>
<dbReference type="GO" id="GO:0005634">
    <property type="term" value="C:nucleus"/>
    <property type="evidence" value="ECO:0007669"/>
    <property type="project" value="TreeGrafter"/>
</dbReference>
<name>A0A8S1DCZ9_9INSE</name>
<gene>
    <name evidence="3" type="ORF">CLODIP_2_CD14587</name>
</gene>
<feature type="region of interest" description="Disordered" evidence="2">
    <location>
        <begin position="44"/>
        <end position="63"/>
    </location>
</feature>
<reference evidence="3 4" key="1">
    <citation type="submission" date="2020-04" db="EMBL/GenBank/DDBJ databases">
        <authorList>
            <person name="Alioto T."/>
            <person name="Alioto T."/>
            <person name="Gomez Garrido J."/>
        </authorList>
    </citation>
    <scope>NUCLEOTIDE SEQUENCE [LARGE SCALE GENOMIC DNA]</scope>
</reference>
<evidence type="ECO:0008006" key="5">
    <source>
        <dbReference type="Google" id="ProtNLM"/>
    </source>
</evidence>
<dbReference type="PANTHER" id="PTHR10840">
    <property type="entry name" value="PROGRAMMED CELL DEATH PROTEIN 5"/>
    <property type="match status" value="1"/>
</dbReference>
<feature type="region of interest" description="Disordered" evidence="2">
    <location>
        <begin position="127"/>
        <end position="154"/>
    </location>
</feature>
<evidence type="ECO:0000256" key="2">
    <source>
        <dbReference type="SAM" id="MobiDB-lite"/>
    </source>
</evidence>
<comment type="similarity">
    <text evidence="1">Belongs to the PDCD5 family.</text>
</comment>
<comment type="caution">
    <text evidence="3">The sequence shown here is derived from an EMBL/GenBank/DDBJ whole genome shotgun (WGS) entry which is preliminary data.</text>
</comment>
<protein>
    <recommendedName>
        <fullName evidence="5">Programmed cell death protein 5</fullName>
    </recommendedName>
</protein>
<accession>A0A8S1DCZ9</accession>
<proteinExistence type="inferred from homology"/>
<dbReference type="EMBL" id="CADEPI010000164">
    <property type="protein sequence ID" value="CAB3378439.1"/>
    <property type="molecule type" value="Genomic_DNA"/>
</dbReference>
<dbReference type="OrthoDB" id="10252486at2759"/>
<dbReference type="Pfam" id="PF01984">
    <property type="entry name" value="dsDNA_bind"/>
    <property type="match status" value="1"/>
</dbReference>
<dbReference type="GO" id="GO:0005829">
    <property type="term" value="C:cytosol"/>
    <property type="evidence" value="ECO:0007669"/>
    <property type="project" value="TreeGrafter"/>
</dbReference>
<evidence type="ECO:0000256" key="1">
    <source>
        <dbReference type="ARBA" id="ARBA00010490"/>
    </source>
</evidence>
<keyword evidence="4" id="KW-1185">Reference proteome</keyword>
<evidence type="ECO:0000313" key="3">
    <source>
        <dbReference type="EMBL" id="CAB3378439.1"/>
    </source>
</evidence>
<dbReference type="PANTHER" id="PTHR10840:SF0">
    <property type="entry name" value="PROGRAMMED CELL DEATH PROTEIN 5"/>
    <property type="match status" value="1"/>
</dbReference>
<evidence type="ECO:0000313" key="4">
    <source>
        <dbReference type="Proteomes" id="UP000494165"/>
    </source>
</evidence>
<dbReference type="Gene3D" id="1.10.8.140">
    <property type="entry name" value="PDCD5-like"/>
    <property type="match status" value="1"/>
</dbReference>
<dbReference type="InterPro" id="IPR002836">
    <property type="entry name" value="PDCD5-like"/>
</dbReference>
<dbReference type="AlphaFoldDB" id="A0A8S1DCZ9"/>